<evidence type="ECO:0000313" key="3">
    <source>
        <dbReference type="EMBL" id="HEC68274.1"/>
    </source>
</evidence>
<comment type="caution">
    <text evidence="2">The sequence shown here is derived from an EMBL/GenBank/DDBJ whole genome shotgun (WGS) entry which is preliminary data.</text>
</comment>
<keyword evidence="1" id="KW-1133">Transmembrane helix</keyword>
<keyword evidence="1" id="KW-0812">Transmembrane</keyword>
<feature type="transmembrane region" description="Helical" evidence="1">
    <location>
        <begin position="12"/>
        <end position="30"/>
    </location>
</feature>
<protein>
    <submittedName>
        <fullName evidence="2">Uncharacterized protein</fullName>
    </submittedName>
</protein>
<dbReference type="Proteomes" id="UP000885738">
    <property type="component" value="Unassembled WGS sequence"/>
</dbReference>
<feature type="transmembrane region" description="Helical" evidence="1">
    <location>
        <begin position="50"/>
        <end position="68"/>
    </location>
</feature>
<dbReference type="EMBL" id="DRIH01000198">
    <property type="protein sequence ID" value="HEC68274.1"/>
    <property type="molecule type" value="Genomic_DNA"/>
</dbReference>
<dbReference type="AlphaFoldDB" id="A0A7C1W0D9"/>
<organism evidence="2">
    <name type="scientific">Desulfofervidus auxilii</name>
    <dbReference type="NCBI Taxonomy" id="1621989"/>
    <lineage>
        <taxon>Bacteria</taxon>
        <taxon>Pseudomonadati</taxon>
        <taxon>Thermodesulfobacteriota</taxon>
        <taxon>Candidatus Desulfofervidia</taxon>
        <taxon>Candidatus Desulfofervidales</taxon>
        <taxon>Candidatus Desulfofervidaceae</taxon>
        <taxon>Candidatus Desulfofervidus</taxon>
    </lineage>
</organism>
<reference evidence="2" key="1">
    <citation type="journal article" date="2020" name="mSystems">
        <title>Genome- and Community-Level Interaction Insights into Carbon Utilization and Element Cycling Functions of Hydrothermarchaeota in Hydrothermal Sediment.</title>
        <authorList>
            <person name="Zhou Z."/>
            <person name="Liu Y."/>
            <person name="Xu W."/>
            <person name="Pan J."/>
            <person name="Luo Z.H."/>
            <person name="Li M."/>
        </authorList>
    </citation>
    <scope>NUCLEOTIDE SEQUENCE [LARGE SCALE GENOMIC DNA]</scope>
    <source>
        <strain evidence="2">HyVt-389</strain>
    </source>
</reference>
<keyword evidence="1" id="KW-0472">Membrane</keyword>
<accession>A0A7C1W0D9</accession>
<dbReference type="EMBL" id="DRIH01000047">
    <property type="protein sequence ID" value="HEC67458.1"/>
    <property type="molecule type" value="Genomic_DNA"/>
</dbReference>
<gene>
    <name evidence="2" type="ORF">ENI35_01370</name>
    <name evidence="3" type="ORF">ENI35_05660</name>
</gene>
<evidence type="ECO:0000256" key="1">
    <source>
        <dbReference type="SAM" id="Phobius"/>
    </source>
</evidence>
<name>A0A7C1W0D9_DESA2</name>
<proteinExistence type="predicted"/>
<sequence length="74" mass="8567">MNWGQIFETAGGILSGLITVKILRIVYPILSYNPYERIVSGKHYHSSLPSWLAWTAFFIGMGVFHALWNRRKKK</sequence>
<evidence type="ECO:0000313" key="2">
    <source>
        <dbReference type="EMBL" id="HEC67458.1"/>
    </source>
</evidence>